<accession>A0A1G8PUN2</accession>
<dbReference type="Proteomes" id="UP000199093">
    <property type="component" value="Unassembled WGS sequence"/>
</dbReference>
<dbReference type="AlphaFoldDB" id="A0A1G8PUN2"/>
<dbReference type="EMBL" id="FNEJ01000013">
    <property type="protein sequence ID" value="SDI95580.1"/>
    <property type="molecule type" value="Genomic_DNA"/>
</dbReference>
<gene>
    <name evidence="1" type="ORF">SAMN04487993_101398</name>
</gene>
<dbReference type="STRING" id="555512.SAMN04487993_101398"/>
<keyword evidence="2" id="KW-1185">Reference proteome</keyword>
<organism evidence="1 2">
    <name type="scientific">Salipiger marinus</name>
    <dbReference type="NCBI Taxonomy" id="555512"/>
    <lineage>
        <taxon>Bacteria</taxon>
        <taxon>Pseudomonadati</taxon>
        <taxon>Pseudomonadota</taxon>
        <taxon>Alphaproteobacteria</taxon>
        <taxon>Rhodobacterales</taxon>
        <taxon>Roseobacteraceae</taxon>
        <taxon>Salipiger</taxon>
    </lineage>
</organism>
<dbReference type="RefSeq" id="WP_165616837.1">
    <property type="nucleotide sequence ID" value="NZ_FNEJ01000013.1"/>
</dbReference>
<evidence type="ECO:0000313" key="1">
    <source>
        <dbReference type="EMBL" id="SDI95580.1"/>
    </source>
</evidence>
<name>A0A1G8PUN2_9RHOB</name>
<reference evidence="1 2" key="1">
    <citation type="submission" date="2016-10" db="EMBL/GenBank/DDBJ databases">
        <authorList>
            <person name="de Groot N.N."/>
        </authorList>
    </citation>
    <scope>NUCLEOTIDE SEQUENCE [LARGE SCALE GENOMIC DNA]</scope>
    <source>
        <strain evidence="1 2">DSM 26424</strain>
    </source>
</reference>
<protein>
    <submittedName>
        <fullName evidence="1">Uncharacterized protein</fullName>
    </submittedName>
</protein>
<sequence length="56" mass="6438">MARIRHKIAIVAQEYRLWLAGRLILLACKVTPRARPESRAVYEGAVHALQRLSRLD</sequence>
<proteinExistence type="predicted"/>
<evidence type="ECO:0000313" key="2">
    <source>
        <dbReference type="Proteomes" id="UP000199093"/>
    </source>
</evidence>